<dbReference type="InterPro" id="IPR001623">
    <property type="entry name" value="DnaJ_domain"/>
</dbReference>
<dbReference type="Proteomes" id="UP000783863">
    <property type="component" value="Unassembled WGS sequence"/>
</dbReference>
<name>A0A8J7YH00_9EURY</name>
<proteinExistence type="predicted"/>
<dbReference type="EMBL" id="RKLQ01000001">
    <property type="protein sequence ID" value="MBX0302859.1"/>
    <property type="molecule type" value="Genomic_DNA"/>
</dbReference>
<keyword evidence="1" id="KW-1133">Transmembrane helix</keyword>
<accession>A0A8J7YH00</accession>
<evidence type="ECO:0000313" key="4">
    <source>
        <dbReference type="Proteomes" id="UP000783863"/>
    </source>
</evidence>
<dbReference type="RefSeq" id="WP_220587087.1">
    <property type="nucleotide sequence ID" value="NZ_RKLQ01000001.1"/>
</dbReference>
<comment type="caution">
    <text evidence="3">The sequence shown here is derived from an EMBL/GenBank/DDBJ whole genome shotgun (WGS) entry which is preliminary data.</text>
</comment>
<dbReference type="CDD" id="cd06257">
    <property type="entry name" value="DnaJ"/>
    <property type="match status" value="1"/>
</dbReference>
<keyword evidence="4" id="KW-1185">Reference proteome</keyword>
<dbReference type="PROSITE" id="PS50076">
    <property type="entry name" value="DNAJ_2"/>
    <property type="match status" value="1"/>
</dbReference>
<gene>
    <name evidence="3" type="ORF">EGD98_04135</name>
</gene>
<reference evidence="3" key="1">
    <citation type="submission" date="2021-06" db="EMBL/GenBank/DDBJ databases">
        <title>Halomicroarcula sp. F24A a new haloarchaeum isolated from saline soil.</title>
        <authorList>
            <person name="Duran-Viseras A."/>
            <person name="Sanchez-Porro C."/>
            <person name="Ventosa A."/>
        </authorList>
    </citation>
    <scope>NUCLEOTIDE SEQUENCE</scope>
    <source>
        <strain evidence="3">F24A</strain>
    </source>
</reference>
<dbReference type="SMART" id="SM00271">
    <property type="entry name" value="DnaJ"/>
    <property type="match status" value="1"/>
</dbReference>
<evidence type="ECO:0000259" key="2">
    <source>
        <dbReference type="PROSITE" id="PS50076"/>
    </source>
</evidence>
<dbReference type="Gene3D" id="1.10.287.110">
    <property type="entry name" value="DnaJ domain"/>
    <property type="match status" value="1"/>
</dbReference>
<feature type="transmembrane region" description="Helical" evidence="1">
    <location>
        <begin position="12"/>
        <end position="37"/>
    </location>
</feature>
<protein>
    <submittedName>
        <fullName evidence="3">J domain-containing protein</fullName>
    </submittedName>
</protein>
<sequence>MQADPGGLPAWLVFGLLLGVAGSLVVAALFVVAGKLFPAKRQARGVREGGEERRRVEIREYLTAIDEQFAENHPLAGGEVAFYLPTRDVAITFDARAFYRLERSPTVPVLVEHEMPGAALGKRLPFETPDVSIGSEPESEPQASVDPTRQAFAELGLRETASVDEVKSAYRARVKQVHPDHGGDEEEFKRVREAYTLAKQHAG</sequence>
<dbReference type="SUPFAM" id="SSF46565">
    <property type="entry name" value="Chaperone J-domain"/>
    <property type="match status" value="1"/>
</dbReference>
<feature type="domain" description="J" evidence="2">
    <location>
        <begin position="150"/>
        <end position="203"/>
    </location>
</feature>
<organism evidence="3 4">
    <name type="scientific">Haloarcula salinisoli</name>
    <dbReference type="NCBI Taxonomy" id="2487746"/>
    <lineage>
        <taxon>Archaea</taxon>
        <taxon>Methanobacteriati</taxon>
        <taxon>Methanobacteriota</taxon>
        <taxon>Stenosarchaea group</taxon>
        <taxon>Halobacteria</taxon>
        <taxon>Halobacteriales</taxon>
        <taxon>Haloarculaceae</taxon>
        <taxon>Haloarcula</taxon>
    </lineage>
</organism>
<evidence type="ECO:0000313" key="3">
    <source>
        <dbReference type="EMBL" id="MBX0302859.1"/>
    </source>
</evidence>
<keyword evidence="1" id="KW-0472">Membrane</keyword>
<dbReference type="Pfam" id="PF00226">
    <property type="entry name" value="DnaJ"/>
    <property type="match status" value="1"/>
</dbReference>
<dbReference type="InterPro" id="IPR036869">
    <property type="entry name" value="J_dom_sf"/>
</dbReference>
<keyword evidence="1" id="KW-0812">Transmembrane</keyword>
<evidence type="ECO:0000256" key="1">
    <source>
        <dbReference type="SAM" id="Phobius"/>
    </source>
</evidence>
<dbReference type="AlphaFoldDB" id="A0A8J7YH00"/>